<organism evidence="2 3">
    <name type="scientific">Chryseobacterium taeanense</name>
    <dbReference type="NCBI Taxonomy" id="311334"/>
    <lineage>
        <taxon>Bacteria</taxon>
        <taxon>Pseudomonadati</taxon>
        <taxon>Bacteroidota</taxon>
        <taxon>Flavobacteriia</taxon>
        <taxon>Flavobacteriales</taxon>
        <taxon>Weeksellaceae</taxon>
        <taxon>Chryseobacterium group</taxon>
        <taxon>Chryseobacterium</taxon>
    </lineage>
</organism>
<sequence length="83" mass="8821">MIIVCCLIHTKQNIMKKLMLIAVFGVLAISCGTKESSISGSNKDSTAVDTTQSVMPSTTDTMTTTTTAPDSMKMKTDSVTTVK</sequence>
<reference evidence="3" key="1">
    <citation type="submission" date="2016-10" db="EMBL/GenBank/DDBJ databases">
        <authorList>
            <person name="Varghese N."/>
            <person name="Submissions S."/>
        </authorList>
    </citation>
    <scope>NUCLEOTIDE SEQUENCE [LARGE SCALE GENOMIC DNA]</scope>
    <source>
        <strain evidence="3">DSM 17071</strain>
    </source>
</reference>
<evidence type="ECO:0000313" key="2">
    <source>
        <dbReference type="EMBL" id="SDI70657.1"/>
    </source>
</evidence>
<proteinExistence type="predicted"/>
<dbReference type="STRING" id="311334.SAMN05421846_11229"/>
<evidence type="ECO:0000256" key="1">
    <source>
        <dbReference type="SAM" id="MobiDB-lite"/>
    </source>
</evidence>
<accession>A0A1G8MS27</accession>
<keyword evidence="3" id="KW-1185">Reference proteome</keyword>
<dbReference type="EMBL" id="FNDW01000012">
    <property type="protein sequence ID" value="SDI70657.1"/>
    <property type="molecule type" value="Genomic_DNA"/>
</dbReference>
<name>A0A1G8MS27_9FLAO</name>
<evidence type="ECO:0008006" key="4">
    <source>
        <dbReference type="Google" id="ProtNLM"/>
    </source>
</evidence>
<feature type="region of interest" description="Disordered" evidence="1">
    <location>
        <begin position="34"/>
        <end position="83"/>
    </location>
</feature>
<feature type="compositionally biased region" description="Polar residues" evidence="1">
    <location>
        <begin position="34"/>
        <end position="57"/>
    </location>
</feature>
<dbReference type="Proteomes" id="UP000198869">
    <property type="component" value="Unassembled WGS sequence"/>
</dbReference>
<dbReference type="AlphaFoldDB" id="A0A1G8MS27"/>
<gene>
    <name evidence="2" type="ORF">SAMN05421846_11229</name>
</gene>
<evidence type="ECO:0000313" key="3">
    <source>
        <dbReference type="Proteomes" id="UP000198869"/>
    </source>
</evidence>
<protein>
    <recommendedName>
        <fullName evidence="4">Cytochrome C551</fullName>
    </recommendedName>
</protein>
<feature type="compositionally biased region" description="Low complexity" evidence="1">
    <location>
        <begin position="58"/>
        <end position="67"/>
    </location>
</feature>